<proteinExistence type="predicted"/>
<evidence type="ECO:0000256" key="1">
    <source>
        <dbReference type="ARBA" id="ARBA00022801"/>
    </source>
</evidence>
<dbReference type="Gene3D" id="3.60.40.10">
    <property type="entry name" value="PPM-type phosphatase domain"/>
    <property type="match status" value="1"/>
</dbReference>
<evidence type="ECO:0000313" key="5">
    <source>
        <dbReference type="EMBL" id="NKT80316.1"/>
    </source>
</evidence>
<evidence type="ECO:0000313" key="7">
    <source>
        <dbReference type="Proteomes" id="UP000808906"/>
    </source>
</evidence>
<dbReference type="InterPro" id="IPR036457">
    <property type="entry name" value="PPM-type-like_dom_sf"/>
</dbReference>
<reference evidence="5" key="2">
    <citation type="journal article" date="2020" name="Environ. Microbiol.">
        <title>The novel and transferable erm(51) gene confers Macrolides, Lincosamides, and Streptogramins B (MLSB) resistance to clonal Rhodococcus equi in the environment.</title>
        <authorList>
            <person name="Huber L."/>
            <person name="Giguere S."/>
            <person name="Slovis N.M."/>
            <person name="Alvarez-Narvaez S."/>
            <person name="Hart K.A."/>
            <person name="Greiter M."/>
            <person name="Morris E.R.A."/>
            <person name="Cohen N.D."/>
        </authorList>
    </citation>
    <scope>NUCLEOTIDE SEQUENCE</scope>
    <source>
        <strain evidence="5">Lh_116_1</strain>
        <strain evidence="6">Lh_16_1</strain>
    </source>
</reference>
<accession>A0A9Q2UPY2</accession>
<dbReference type="Proteomes" id="UP000808906">
    <property type="component" value="Unassembled WGS sequence"/>
</dbReference>
<sequence>MTTLGAGIPPELERDRLRSLKQLELIDTPREERFERLTRMARHVFGVPMSSVSLIDQDRQWFKSIQGLPLSEVPRERTVCQTTIARSYDHAEDPALVLEDAAADPDFAWIPGIGGDGGIRFYAGYPLYGPGGHPVGTFCLYDTVPRTLDADQVAAFSELAAMVQRELQWADDLERAAAIQRQLLPRPLSGIDGVDVAAVCIPAFVVGGDFYDHYPIRGGLVVTVADVMGKGMGAAIVAAGVRSAFRGASRLFGRIDSDGSVALDAGTATTAAAEHLSEDLEDTGTFATAFHAVLDCETGTVTYVDAGHGLSMVRRSDGTVEALGTVGLPLGVVQGDSWSADRIVLEDGDMLVVCSDGLLDLLDGGSDCRAVHRFVADKPNASALVEAVRAVTADAPPLDDVTVVAIRRGGRR</sequence>
<dbReference type="EMBL" id="WVDC01000001">
    <property type="protein sequence ID" value="NKW41149.1"/>
    <property type="molecule type" value="Genomic_DNA"/>
</dbReference>
<comment type="caution">
    <text evidence="4">The sequence shown here is derived from an EMBL/GenBank/DDBJ whole genome shotgun (WGS) entry which is preliminary data.</text>
</comment>
<dbReference type="PANTHER" id="PTHR43156">
    <property type="entry name" value="STAGE II SPORULATION PROTEIN E-RELATED"/>
    <property type="match status" value="1"/>
</dbReference>
<keyword evidence="1" id="KW-0378">Hydrolase</keyword>
<dbReference type="SMART" id="SM00331">
    <property type="entry name" value="PP2C_SIG"/>
    <property type="match status" value="1"/>
</dbReference>
<dbReference type="Proteomes" id="UP000603463">
    <property type="component" value="Unassembled WGS sequence"/>
</dbReference>
<evidence type="ECO:0000313" key="4">
    <source>
        <dbReference type="EMBL" id="MBM4565343.1"/>
    </source>
</evidence>
<dbReference type="InterPro" id="IPR003018">
    <property type="entry name" value="GAF"/>
</dbReference>
<feature type="domain" description="PPM-type phosphatase" evidence="3">
    <location>
        <begin position="191"/>
        <end position="408"/>
    </location>
</feature>
<evidence type="ECO:0000259" key="3">
    <source>
        <dbReference type="SMART" id="SM00331"/>
    </source>
</evidence>
<reference evidence="4" key="1">
    <citation type="submission" date="2019-11" db="EMBL/GenBank/DDBJ databases">
        <title>Spread of Macrolides and rifampicin resistant Rhodococcus equi in clinical isolates in the USA.</title>
        <authorList>
            <person name="Alvarez-Narvaez S."/>
            <person name="Huber L."/>
            <person name="Cohen N.D."/>
            <person name="Slovis N."/>
            <person name="Greiter M."/>
            <person name="Giguere S."/>
            <person name="Hart K."/>
        </authorList>
    </citation>
    <scope>NUCLEOTIDE SEQUENCE</scope>
    <source>
        <strain evidence="4">Lh_17</strain>
    </source>
</reference>
<dbReference type="Pfam" id="PF01590">
    <property type="entry name" value="GAF"/>
    <property type="match status" value="1"/>
</dbReference>
<dbReference type="InterPro" id="IPR029016">
    <property type="entry name" value="GAF-like_dom_sf"/>
</dbReference>
<dbReference type="GO" id="GO:0016791">
    <property type="term" value="F:phosphatase activity"/>
    <property type="evidence" value="ECO:0007669"/>
    <property type="project" value="TreeGrafter"/>
</dbReference>
<organism evidence="4 7">
    <name type="scientific">Rhodococcus hoagii</name>
    <name type="common">Corynebacterium equii</name>
    <dbReference type="NCBI Taxonomy" id="43767"/>
    <lineage>
        <taxon>Bacteria</taxon>
        <taxon>Bacillati</taxon>
        <taxon>Actinomycetota</taxon>
        <taxon>Actinomycetes</taxon>
        <taxon>Mycobacteriales</taxon>
        <taxon>Nocardiaceae</taxon>
        <taxon>Prescottella</taxon>
    </lineage>
</organism>
<dbReference type="SUPFAM" id="SSF55781">
    <property type="entry name" value="GAF domain-like"/>
    <property type="match status" value="1"/>
</dbReference>
<dbReference type="AlphaFoldDB" id="A0A9Q2UPY2"/>
<dbReference type="InterPro" id="IPR001932">
    <property type="entry name" value="PPM-type_phosphatase-like_dom"/>
</dbReference>
<dbReference type="SUPFAM" id="SSF81606">
    <property type="entry name" value="PP2C-like"/>
    <property type="match status" value="1"/>
</dbReference>
<dbReference type="Gene3D" id="3.30.450.40">
    <property type="match status" value="1"/>
</dbReference>
<dbReference type="SMART" id="SM00065">
    <property type="entry name" value="GAF"/>
    <property type="match status" value="1"/>
</dbReference>
<dbReference type="Proteomes" id="UP000608063">
    <property type="component" value="Unassembled WGS sequence"/>
</dbReference>
<protein>
    <submittedName>
        <fullName evidence="4">SpoIIE family protein phosphatase</fullName>
    </submittedName>
</protein>
<dbReference type="EMBL" id="WUXR01000002">
    <property type="protein sequence ID" value="MBM4565343.1"/>
    <property type="molecule type" value="Genomic_DNA"/>
</dbReference>
<dbReference type="PANTHER" id="PTHR43156:SF2">
    <property type="entry name" value="STAGE II SPORULATION PROTEIN E"/>
    <property type="match status" value="1"/>
</dbReference>
<dbReference type="Pfam" id="PF07228">
    <property type="entry name" value="SpoIIE"/>
    <property type="match status" value="1"/>
</dbReference>
<dbReference type="InterPro" id="IPR052016">
    <property type="entry name" value="Bact_Sigma-Reg"/>
</dbReference>
<evidence type="ECO:0000313" key="6">
    <source>
        <dbReference type="EMBL" id="NKW41149.1"/>
    </source>
</evidence>
<dbReference type="EMBL" id="WVBC01000034">
    <property type="protein sequence ID" value="NKT80316.1"/>
    <property type="molecule type" value="Genomic_DNA"/>
</dbReference>
<gene>
    <name evidence="4" type="ORF">GS441_07830</name>
    <name evidence="5" type="ORF">GS882_19765</name>
    <name evidence="6" type="ORF">GS947_05825</name>
</gene>
<feature type="domain" description="GAF" evidence="2">
    <location>
        <begin position="29"/>
        <end position="177"/>
    </location>
</feature>
<name>A0A9Q2UPY2_RHOHA</name>
<dbReference type="RefSeq" id="WP_084961572.1">
    <property type="nucleotide sequence ID" value="NZ_AP024189.1"/>
</dbReference>
<evidence type="ECO:0000259" key="2">
    <source>
        <dbReference type="SMART" id="SM00065"/>
    </source>
</evidence>